<keyword evidence="3" id="KW-1185">Reference proteome</keyword>
<protein>
    <submittedName>
        <fullName evidence="2">Las1p</fullName>
    </submittedName>
</protein>
<dbReference type="GO" id="GO:0000470">
    <property type="term" value="P:maturation of LSU-rRNA"/>
    <property type="evidence" value="ECO:0007669"/>
    <property type="project" value="TreeGrafter"/>
</dbReference>
<dbReference type="GeneID" id="30037601"/>
<name>A0A161HIH9_9ASCO</name>
<dbReference type="PANTHER" id="PTHR15002">
    <property type="entry name" value="RIBOSOMAL BIOGENESIS PROTEIN LAS1L"/>
    <property type="match status" value="1"/>
</dbReference>
<evidence type="ECO:0000313" key="3">
    <source>
        <dbReference type="Proteomes" id="UP000189580"/>
    </source>
</evidence>
<accession>A0A161HIH9</accession>
<dbReference type="GO" id="GO:0000460">
    <property type="term" value="P:maturation of 5.8S rRNA"/>
    <property type="evidence" value="ECO:0007669"/>
    <property type="project" value="TreeGrafter"/>
</dbReference>
<feature type="compositionally biased region" description="Polar residues" evidence="1">
    <location>
        <begin position="450"/>
        <end position="465"/>
    </location>
</feature>
<dbReference type="KEGG" id="slb:AWJ20_556"/>
<dbReference type="RefSeq" id="XP_018734784.1">
    <property type="nucleotide sequence ID" value="XM_018882502.1"/>
</dbReference>
<dbReference type="Pfam" id="PF04031">
    <property type="entry name" value="Las1"/>
    <property type="match status" value="1"/>
</dbReference>
<dbReference type="GO" id="GO:0030687">
    <property type="term" value="C:preribosome, large subunit precursor"/>
    <property type="evidence" value="ECO:0007669"/>
    <property type="project" value="TreeGrafter"/>
</dbReference>
<feature type="region of interest" description="Disordered" evidence="1">
    <location>
        <begin position="437"/>
        <end position="466"/>
    </location>
</feature>
<dbReference type="OrthoDB" id="10263222at2759"/>
<gene>
    <name evidence="2" type="primary">LAS1</name>
    <name evidence="2" type="ORF">AWJ20_556</name>
</gene>
<dbReference type="GO" id="GO:0090730">
    <property type="term" value="C:Las1 complex"/>
    <property type="evidence" value="ECO:0007669"/>
    <property type="project" value="InterPro"/>
</dbReference>
<dbReference type="EMBL" id="CP014501">
    <property type="protein sequence ID" value="ANB12307.1"/>
    <property type="molecule type" value="Genomic_DNA"/>
</dbReference>
<dbReference type="GO" id="GO:0004519">
    <property type="term" value="F:endonuclease activity"/>
    <property type="evidence" value="ECO:0007669"/>
    <property type="project" value="InterPro"/>
</dbReference>
<dbReference type="InterPro" id="IPR007174">
    <property type="entry name" value="Las1"/>
</dbReference>
<sequence length="474" mass="53842">MSRLPKVVAWKSESDISELKDLFYGGNNNSKNNYGDASHDPRIRALAKVKAYQTRAASLPHSIESTSLITAAILNDTPDRDSDASRMAYSMAIIRFVNGLLDPSQQSQYAIPLHLLAKTLDLPSAFVELRHVATHESLPSLEALRSMASRALDWLWHHYWSRNSYDDSQKQLESSGDLDNKRENIKELLREWRRIRRSDPGKLMRVGDGSPEGVKFWKLVKKIQTSIEQDEELFVEVLLNKNVLVPSGSDGIKKLSSSIKLFGPLFDYLKTGATEGFAQRLALHSINLLNNQKTSMDWSPTGSKDELSEKPQQPEPHFFTALTEWSKYLIVPSRKKQTINSILLTDVDEVLRELLLLPRQWNVDILESYLDKTRNIKITESSLDRTKLTELVKQMAHQVEAFHNISITPHEPSTTNIAEQRKRVRDTDSQLEQYAKRLKSQKPENPDSPAISTAPPTAGWQTVDNWTPRPIGVL</sequence>
<evidence type="ECO:0000313" key="2">
    <source>
        <dbReference type="EMBL" id="ANB12307.1"/>
    </source>
</evidence>
<evidence type="ECO:0000256" key="1">
    <source>
        <dbReference type="SAM" id="MobiDB-lite"/>
    </source>
</evidence>
<reference evidence="2 3" key="1">
    <citation type="submission" date="2016-02" db="EMBL/GenBank/DDBJ databases">
        <title>Complete genome sequence and transcriptome regulation of the pentose utilising yeast Sugiyamaella lignohabitans.</title>
        <authorList>
            <person name="Bellasio M."/>
            <person name="Peymann A."/>
            <person name="Valli M."/>
            <person name="Sipitzky M."/>
            <person name="Graf A."/>
            <person name="Sauer M."/>
            <person name="Marx H."/>
            <person name="Mattanovich D."/>
        </authorList>
    </citation>
    <scope>NUCLEOTIDE SEQUENCE [LARGE SCALE GENOMIC DNA]</scope>
    <source>
        <strain evidence="2 3">CBS 10342</strain>
    </source>
</reference>
<dbReference type="AlphaFoldDB" id="A0A161HIH9"/>
<proteinExistence type="predicted"/>
<dbReference type="PANTHER" id="PTHR15002:SF0">
    <property type="entry name" value="RIBOSOMAL BIOGENESIS PROTEIN LAS1L"/>
    <property type="match status" value="1"/>
</dbReference>
<dbReference type="Proteomes" id="UP000189580">
    <property type="component" value="Chromosome a"/>
</dbReference>
<organism evidence="2 3">
    <name type="scientific">Sugiyamaella lignohabitans</name>
    <dbReference type="NCBI Taxonomy" id="796027"/>
    <lineage>
        <taxon>Eukaryota</taxon>
        <taxon>Fungi</taxon>
        <taxon>Dikarya</taxon>
        <taxon>Ascomycota</taxon>
        <taxon>Saccharomycotina</taxon>
        <taxon>Dipodascomycetes</taxon>
        <taxon>Dipodascales</taxon>
        <taxon>Trichomonascaceae</taxon>
        <taxon>Sugiyamaella</taxon>
    </lineage>
</organism>